<feature type="non-terminal residue" evidence="2">
    <location>
        <position position="1"/>
    </location>
</feature>
<gene>
    <name evidence="2" type="ORF">C2G38_2150148</name>
</gene>
<comment type="caution">
    <text evidence="2">The sequence shown here is derived from an EMBL/GenBank/DDBJ whole genome shotgun (WGS) entry which is preliminary data.</text>
</comment>
<sequence>SYRLVRLPYSNQIIKNPSLKWSGLLKSSQIRQNHFNSKTYQVFTRLRERFTHVSFARFVSFGLIGIAASVYLIQKYNDLQTLQSFVNAKFPPIRNDIFTEKEKKWN</sequence>
<keyword evidence="1" id="KW-0472">Membrane</keyword>
<keyword evidence="3" id="KW-1185">Reference proteome</keyword>
<dbReference type="AlphaFoldDB" id="A0A397TZ71"/>
<dbReference type="Proteomes" id="UP000266673">
    <property type="component" value="Unassembled WGS sequence"/>
</dbReference>
<name>A0A397TZ71_9GLOM</name>
<protein>
    <submittedName>
        <fullName evidence="2">Uncharacterized protein</fullName>
    </submittedName>
</protein>
<feature type="transmembrane region" description="Helical" evidence="1">
    <location>
        <begin position="55"/>
        <end position="73"/>
    </location>
</feature>
<reference evidence="2 3" key="1">
    <citation type="submission" date="2018-06" db="EMBL/GenBank/DDBJ databases">
        <title>Comparative genomics reveals the genomic features of Rhizophagus irregularis, R. cerebriforme, R. diaphanum and Gigaspora rosea, and their symbiotic lifestyle signature.</title>
        <authorList>
            <person name="Morin E."/>
            <person name="San Clemente H."/>
            <person name="Chen E.C.H."/>
            <person name="De La Providencia I."/>
            <person name="Hainaut M."/>
            <person name="Kuo A."/>
            <person name="Kohler A."/>
            <person name="Murat C."/>
            <person name="Tang N."/>
            <person name="Roy S."/>
            <person name="Loubradou J."/>
            <person name="Henrissat B."/>
            <person name="Grigoriev I.V."/>
            <person name="Corradi N."/>
            <person name="Roux C."/>
            <person name="Martin F.M."/>
        </authorList>
    </citation>
    <scope>NUCLEOTIDE SEQUENCE [LARGE SCALE GENOMIC DNA]</scope>
    <source>
        <strain evidence="2 3">DAOM 194757</strain>
    </source>
</reference>
<proteinExistence type="predicted"/>
<organism evidence="2 3">
    <name type="scientific">Gigaspora rosea</name>
    <dbReference type="NCBI Taxonomy" id="44941"/>
    <lineage>
        <taxon>Eukaryota</taxon>
        <taxon>Fungi</taxon>
        <taxon>Fungi incertae sedis</taxon>
        <taxon>Mucoromycota</taxon>
        <taxon>Glomeromycotina</taxon>
        <taxon>Glomeromycetes</taxon>
        <taxon>Diversisporales</taxon>
        <taxon>Gigasporaceae</taxon>
        <taxon>Gigaspora</taxon>
    </lineage>
</organism>
<dbReference type="EMBL" id="QKWP01002815">
    <property type="protein sequence ID" value="RIB02107.1"/>
    <property type="molecule type" value="Genomic_DNA"/>
</dbReference>
<keyword evidence="1" id="KW-1133">Transmembrane helix</keyword>
<keyword evidence="1" id="KW-0812">Transmembrane</keyword>
<evidence type="ECO:0000256" key="1">
    <source>
        <dbReference type="SAM" id="Phobius"/>
    </source>
</evidence>
<evidence type="ECO:0000313" key="2">
    <source>
        <dbReference type="EMBL" id="RIB02107.1"/>
    </source>
</evidence>
<accession>A0A397TZ71</accession>
<evidence type="ECO:0000313" key="3">
    <source>
        <dbReference type="Proteomes" id="UP000266673"/>
    </source>
</evidence>